<name>A0A4R8M6P9_9BACT</name>
<feature type="binding site" evidence="8">
    <location>
        <position position="241"/>
    </location>
    <ligand>
        <name>Zn(2+)</name>
        <dbReference type="ChEBI" id="CHEBI:29105"/>
        <label>1</label>
    </ligand>
</feature>
<dbReference type="Pfam" id="PF05343">
    <property type="entry name" value="Peptidase_M42"/>
    <property type="match status" value="1"/>
</dbReference>
<keyword evidence="2 9" id="KW-0031">Aminopeptidase</keyword>
<reference evidence="9 10" key="1">
    <citation type="submission" date="2019-03" db="EMBL/GenBank/DDBJ databases">
        <title>Genomic Encyclopedia of Type Strains, Phase IV (KMG-IV): sequencing the most valuable type-strain genomes for metagenomic binning, comparative biology and taxonomic classification.</title>
        <authorList>
            <person name="Goeker M."/>
        </authorList>
    </citation>
    <scope>NUCLEOTIDE SEQUENCE [LARGE SCALE GENOMIC DNA]</scope>
    <source>
        <strain evidence="9 10">DSM 25964</strain>
    </source>
</reference>
<evidence type="ECO:0000256" key="4">
    <source>
        <dbReference type="ARBA" id="ARBA00022723"/>
    </source>
</evidence>
<keyword evidence="5" id="KW-0378">Hydrolase</keyword>
<protein>
    <submittedName>
        <fullName evidence="9">Putative aminopeptidase FrvX</fullName>
    </submittedName>
</protein>
<evidence type="ECO:0000256" key="3">
    <source>
        <dbReference type="ARBA" id="ARBA00022670"/>
    </source>
</evidence>
<feature type="binding site" evidence="8">
    <location>
        <position position="222"/>
    </location>
    <ligand>
        <name>Zn(2+)</name>
        <dbReference type="ChEBI" id="CHEBI:29105"/>
        <label>2</label>
    </ligand>
</feature>
<comment type="cofactor">
    <cofactor evidence="8">
        <name>a divalent metal cation</name>
        <dbReference type="ChEBI" id="CHEBI:60240"/>
    </cofactor>
    <text evidence="8">Binds 2 divalent metal cations per subunit.</text>
</comment>
<dbReference type="InterPro" id="IPR051464">
    <property type="entry name" value="Peptidase_M42_aminopept"/>
</dbReference>
<accession>A0A4R8M6P9</accession>
<evidence type="ECO:0000313" key="9">
    <source>
        <dbReference type="EMBL" id="TDY58007.1"/>
    </source>
</evidence>
<evidence type="ECO:0000256" key="1">
    <source>
        <dbReference type="ARBA" id="ARBA00006272"/>
    </source>
</evidence>
<sequence>MKIDMEYVLRLLRELMDIPSVAGDCRKILDRTEREFLSFGLPVKRTRKGALLATMKGRNDEEVRLVSAHVDTLGAVVREIKPNGRLRLLQIGGFAWTSFETENLVVRTASGRDVRGSLLPEKASIHAFSDTVRETLRTDENMEVRLDEPVSSPEDVRALGIEVGDFVFFDPRYEVSESGFVKSRFLDDKACVAFLFGAIKAVKDSGIPPAHTTVFYLTNYEEHGHGISCLPENTTEHLALDVGIVAPPANSREDAVTIVARDSRTPYDFAFRKFLSDLAAENNIPFRVDTHFRYGSDASLAAVAGFDANFACFGPGVDASHSYERTTIRAVEASGELLAAYLVTDRK</sequence>
<dbReference type="Proteomes" id="UP000295066">
    <property type="component" value="Unassembled WGS sequence"/>
</dbReference>
<dbReference type="Gene3D" id="2.40.30.40">
    <property type="entry name" value="Peptidase M42, domain 2"/>
    <property type="match status" value="1"/>
</dbReference>
<evidence type="ECO:0000256" key="8">
    <source>
        <dbReference type="PIRSR" id="PIRSR001123-2"/>
    </source>
</evidence>
<dbReference type="InterPro" id="IPR023367">
    <property type="entry name" value="Peptidase_M42_dom2"/>
</dbReference>
<comment type="similarity">
    <text evidence="1 6">Belongs to the peptidase M42 family.</text>
</comment>
<dbReference type="GO" id="GO:0046872">
    <property type="term" value="F:metal ion binding"/>
    <property type="evidence" value="ECO:0007669"/>
    <property type="project" value="UniProtKB-UniRule"/>
</dbReference>
<evidence type="ECO:0000256" key="6">
    <source>
        <dbReference type="PIRNR" id="PIRNR001123"/>
    </source>
</evidence>
<keyword evidence="4 8" id="KW-0479">Metal-binding</keyword>
<evidence type="ECO:0000256" key="7">
    <source>
        <dbReference type="PIRSR" id="PIRSR001123-1"/>
    </source>
</evidence>
<organism evidence="9 10">
    <name type="scientific">Aminivibrio pyruvatiphilus</name>
    <dbReference type="NCBI Taxonomy" id="1005740"/>
    <lineage>
        <taxon>Bacteria</taxon>
        <taxon>Thermotogati</taxon>
        <taxon>Synergistota</taxon>
        <taxon>Synergistia</taxon>
        <taxon>Synergistales</taxon>
        <taxon>Aminobacteriaceae</taxon>
        <taxon>Aminivibrio</taxon>
    </lineage>
</organism>
<feature type="binding site" evidence="8">
    <location>
        <position position="187"/>
    </location>
    <ligand>
        <name>Zn(2+)</name>
        <dbReference type="ChEBI" id="CHEBI:29105"/>
        <label>1</label>
    </ligand>
</feature>
<dbReference type="Gene3D" id="3.40.630.10">
    <property type="entry name" value="Zn peptidases"/>
    <property type="match status" value="1"/>
</dbReference>
<gene>
    <name evidence="9" type="ORF">C8D99_11525</name>
</gene>
<evidence type="ECO:0000256" key="2">
    <source>
        <dbReference type="ARBA" id="ARBA00022438"/>
    </source>
</evidence>
<proteinExistence type="inferred from homology"/>
<dbReference type="PIRSF" id="PIRSF001123">
    <property type="entry name" value="PepA_GA"/>
    <property type="match status" value="1"/>
</dbReference>
<feature type="binding site" evidence="8">
    <location>
        <position position="187"/>
    </location>
    <ligand>
        <name>Zn(2+)</name>
        <dbReference type="ChEBI" id="CHEBI:29105"/>
        <label>2</label>
    </ligand>
</feature>
<dbReference type="AlphaFoldDB" id="A0A4R8M6P9"/>
<dbReference type="CDD" id="cd05657">
    <property type="entry name" value="M42_glucanase_like"/>
    <property type="match status" value="1"/>
</dbReference>
<evidence type="ECO:0000256" key="5">
    <source>
        <dbReference type="ARBA" id="ARBA00022801"/>
    </source>
</evidence>
<dbReference type="PANTHER" id="PTHR32481">
    <property type="entry name" value="AMINOPEPTIDASE"/>
    <property type="match status" value="1"/>
</dbReference>
<dbReference type="PANTHER" id="PTHR32481:SF7">
    <property type="entry name" value="AMINOPEPTIDASE YHFE-RELATED"/>
    <property type="match status" value="1"/>
</dbReference>
<dbReference type="SUPFAM" id="SSF53187">
    <property type="entry name" value="Zn-dependent exopeptidases"/>
    <property type="match status" value="1"/>
</dbReference>
<dbReference type="InterPro" id="IPR008007">
    <property type="entry name" value="Peptidase_M42"/>
</dbReference>
<keyword evidence="10" id="KW-1185">Reference proteome</keyword>
<feature type="binding site" evidence="8">
    <location>
        <position position="69"/>
    </location>
    <ligand>
        <name>Zn(2+)</name>
        <dbReference type="ChEBI" id="CHEBI:29105"/>
        <label>1</label>
    </ligand>
</feature>
<dbReference type="GO" id="GO:0006508">
    <property type="term" value="P:proteolysis"/>
    <property type="evidence" value="ECO:0007669"/>
    <property type="project" value="UniProtKB-KW"/>
</dbReference>
<dbReference type="GO" id="GO:0004177">
    <property type="term" value="F:aminopeptidase activity"/>
    <property type="evidence" value="ECO:0007669"/>
    <property type="project" value="UniProtKB-UniRule"/>
</dbReference>
<dbReference type="SUPFAM" id="SSF101821">
    <property type="entry name" value="Aminopeptidase/glucanase lid domain"/>
    <property type="match status" value="1"/>
</dbReference>
<keyword evidence="3" id="KW-0645">Protease</keyword>
<comment type="caution">
    <text evidence="9">The sequence shown here is derived from an EMBL/GenBank/DDBJ whole genome shotgun (WGS) entry which is preliminary data.</text>
</comment>
<dbReference type="OrthoDB" id="361940at2"/>
<evidence type="ECO:0000313" key="10">
    <source>
        <dbReference type="Proteomes" id="UP000295066"/>
    </source>
</evidence>
<dbReference type="EMBL" id="SORI01000015">
    <property type="protein sequence ID" value="TDY58007.1"/>
    <property type="molecule type" value="Genomic_DNA"/>
</dbReference>
<feature type="active site" description="Proton acceptor" evidence="7">
    <location>
        <position position="221"/>
    </location>
</feature>